<protein>
    <submittedName>
        <fullName evidence="1">Uncharacterized protein</fullName>
    </submittedName>
</protein>
<gene>
    <name evidence="1" type="ORF">BCV71DRAFT_190592</name>
</gene>
<feature type="non-terminal residue" evidence="1">
    <location>
        <position position="1"/>
    </location>
</feature>
<proteinExistence type="predicted"/>
<dbReference type="AlphaFoldDB" id="A0A1X0RKW2"/>
<dbReference type="Proteomes" id="UP000242381">
    <property type="component" value="Unassembled WGS sequence"/>
</dbReference>
<dbReference type="EMBL" id="KV921618">
    <property type="protein sequence ID" value="ORE12699.1"/>
    <property type="molecule type" value="Genomic_DNA"/>
</dbReference>
<evidence type="ECO:0000313" key="1">
    <source>
        <dbReference type="EMBL" id="ORE12699.1"/>
    </source>
</evidence>
<name>A0A1X0RKW2_RHIZD</name>
<evidence type="ECO:0000313" key="2">
    <source>
        <dbReference type="Proteomes" id="UP000242381"/>
    </source>
</evidence>
<reference evidence="1 2" key="1">
    <citation type="journal article" date="2016" name="Proc. Natl. Acad. Sci. U.S.A.">
        <title>Lipid metabolic changes in an early divergent fungus govern the establishment of a mutualistic symbiosis with endobacteria.</title>
        <authorList>
            <person name="Lastovetsky O.A."/>
            <person name="Gaspar M.L."/>
            <person name="Mondo S.J."/>
            <person name="LaButti K.M."/>
            <person name="Sandor L."/>
            <person name="Grigoriev I.V."/>
            <person name="Henry S.A."/>
            <person name="Pawlowska T.E."/>
        </authorList>
    </citation>
    <scope>NUCLEOTIDE SEQUENCE [LARGE SCALE GENOMIC DNA]</scope>
    <source>
        <strain evidence="1 2">ATCC 11559</strain>
    </source>
</reference>
<sequence length="75" mass="8351">SLASSIALQRGLPVDDIQTLSKWATSTTFQSHHCREHLSIVDFTNSVLSWAASDFPLVLEQESGTSPDDKVFFQR</sequence>
<organism evidence="1 2">
    <name type="scientific">Rhizopus microsporus</name>
    <dbReference type="NCBI Taxonomy" id="58291"/>
    <lineage>
        <taxon>Eukaryota</taxon>
        <taxon>Fungi</taxon>
        <taxon>Fungi incertae sedis</taxon>
        <taxon>Mucoromycota</taxon>
        <taxon>Mucoromycotina</taxon>
        <taxon>Mucoromycetes</taxon>
        <taxon>Mucorales</taxon>
        <taxon>Mucorineae</taxon>
        <taxon>Rhizopodaceae</taxon>
        <taxon>Rhizopus</taxon>
    </lineage>
</organism>
<accession>A0A1X0RKW2</accession>